<dbReference type="Pfam" id="PF13499">
    <property type="entry name" value="EF-hand_7"/>
    <property type="match status" value="1"/>
</dbReference>
<dbReference type="GeneID" id="110774893"/>
<dbReference type="GO" id="GO:0019888">
    <property type="term" value="F:protein phosphatase regulator activity"/>
    <property type="evidence" value="ECO:0000318"/>
    <property type="project" value="GO_Central"/>
</dbReference>
<dbReference type="FunFam" id="1.10.238.230:FF:000002">
    <property type="entry name" value="Serine/threonine protein phosphatase 2A regulatory subunit B''alpha"/>
    <property type="match status" value="1"/>
</dbReference>
<dbReference type="FunFam" id="1.10.238.10:FF:000067">
    <property type="entry name" value="serine/threonine protein phosphatase 2A regulatory subunit B''beta-like"/>
    <property type="match status" value="1"/>
</dbReference>
<feature type="domain" description="EF-hand" evidence="5">
    <location>
        <begin position="391"/>
        <end position="426"/>
    </location>
</feature>
<dbReference type="PROSITE" id="PS00018">
    <property type="entry name" value="EF_HAND_1"/>
    <property type="match status" value="1"/>
</dbReference>
<dbReference type="Pfam" id="PF17958">
    <property type="entry name" value="EF-hand_13"/>
    <property type="match status" value="1"/>
</dbReference>
<evidence type="ECO:0000256" key="4">
    <source>
        <dbReference type="SAM" id="MobiDB-lite"/>
    </source>
</evidence>
<dbReference type="PANTHER" id="PTHR14095:SF0">
    <property type="entry name" value="MIP22305P"/>
    <property type="match status" value="1"/>
</dbReference>
<dbReference type="InterPro" id="IPR041534">
    <property type="entry name" value="EF-hand_13"/>
</dbReference>
<keyword evidence="6" id="KW-1185">Reference proteome</keyword>
<dbReference type="Gene3D" id="1.10.238.230">
    <property type="match status" value="1"/>
</dbReference>
<dbReference type="InterPro" id="IPR002048">
    <property type="entry name" value="EF_hand_dom"/>
</dbReference>
<dbReference type="CDD" id="cd21504">
    <property type="entry name" value="PPP2R3A_B-like"/>
    <property type="match status" value="1"/>
</dbReference>
<evidence type="ECO:0000313" key="6">
    <source>
        <dbReference type="Proteomes" id="UP000813463"/>
    </source>
</evidence>
<dbReference type="GO" id="GO:0000159">
    <property type="term" value="C:protein phosphatase type 2A complex"/>
    <property type="evidence" value="ECO:0000318"/>
    <property type="project" value="GO_Central"/>
</dbReference>
<dbReference type="Gene3D" id="1.10.238.220">
    <property type="match status" value="1"/>
</dbReference>
<dbReference type="RefSeq" id="XP_021835178.1">
    <property type="nucleotide sequence ID" value="XM_021979486.2"/>
</dbReference>
<organism evidence="6 7">
    <name type="scientific">Spinacia oleracea</name>
    <name type="common">Spinach</name>
    <dbReference type="NCBI Taxonomy" id="3562"/>
    <lineage>
        <taxon>Eukaryota</taxon>
        <taxon>Viridiplantae</taxon>
        <taxon>Streptophyta</taxon>
        <taxon>Embryophyta</taxon>
        <taxon>Tracheophyta</taxon>
        <taxon>Spermatophyta</taxon>
        <taxon>Magnoliopsida</taxon>
        <taxon>eudicotyledons</taxon>
        <taxon>Gunneridae</taxon>
        <taxon>Pentapetalae</taxon>
        <taxon>Caryophyllales</taxon>
        <taxon>Chenopodiaceae</taxon>
        <taxon>Chenopodioideae</taxon>
        <taxon>Anserineae</taxon>
        <taxon>Spinacia</taxon>
    </lineage>
</organism>
<accession>A0A9R0JHG3</accession>
<dbReference type="AlphaFoldDB" id="A0A9R0JHG3"/>
<reference evidence="6" key="1">
    <citation type="journal article" date="2021" name="Nat. Commun.">
        <title>Genomic analyses provide insights into spinach domestication and the genetic basis of agronomic traits.</title>
        <authorList>
            <person name="Cai X."/>
            <person name="Sun X."/>
            <person name="Xu C."/>
            <person name="Sun H."/>
            <person name="Wang X."/>
            <person name="Ge C."/>
            <person name="Zhang Z."/>
            <person name="Wang Q."/>
            <person name="Fei Z."/>
            <person name="Jiao C."/>
            <person name="Wang Q."/>
        </authorList>
    </citation>
    <scope>NUCLEOTIDE SEQUENCE [LARGE SCALE GENOMIC DNA]</scope>
    <source>
        <strain evidence="6">cv. Varoflay</strain>
    </source>
</reference>
<dbReference type="OrthoDB" id="5586at2759"/>
<dbReference type="SUPFAM" id="SSF47473">
    <property type="entry name" value="EF-hand"/>
    <property type="match status" value="2"/>
</dbReference>
<dbReference type="InterPro" id="IPR018247">
    <property type="entry name" value="EF_Hand_1_Ca_BS"/>
</dbReference>
<feature type="compositionally biased region" description="Low complexity" evidence="4">
    <location>
        <begin position="86"/>
        <end position="103"/>
    </location>
</feature>
<sequence>MEMDFNGDLVALDAELLQLPEVSPLALKSNPYIAQDLFEQWLSLPETNRLVKSLVNDAKAGNPLNVAGNASSTNAAASNSIPSMFPAGSAPPLSPRSSSGSPRVMKQRAGPSSLGSPLKVLSEPVKELIPPFYFQNGRPAPKELKERCLFRINQFFYGHTEGLPMNEFKAVTKEICKLPSFFSTVLFQKIDVNGTGFVTRDAFVGYWVNGNLLTMDIATQIYIIMKQPDSKFLTQDDFKPVLRELLSTHPGLEFLQSTPEFQERYAETVIYRIFYYINRAGNGQLTLRELKRGNLVAAMQQADEEEDINKVLRYFSYEHFYVIYCKFWELDTDHDFFIDKENLIRYGNHALTYRIVDRIFSQVPRKFTSTVEGKMGYEDFVYFILAEEDKSSEPSLEYWFKCIDLDGNGIITRNEMQFFYEEQLHRMECMAQEPVLFEDILCQIIDMIGPENESYFTIRDLKGSKLSGSVFNILFNLNKFMAFETRDPFLIRQERENPTLTDWDRFAHREYIRLSMEEDVEDASNGSAEVWDESLEAPF</sequence>
<dbReference type="GO" id="GO:0005509">
    <property type="term" value="F:calcium ion binding"/>
    <property type="evidence" value="ECO:0007669"/>
    <property type="project" value="InterPro"/>
</dbReference>
<dbReference type="PROSITE" id="PS50222">
    <property type="entry name" value="EF_HAND_2"/>
    <property type="match status" value="1"/>
</dbReference>
<evidence type="ECO:0000313" key="7">
    <source>
        <dbReference type="RefSeq" id="XP_021835178.1"/>
    </source>
</evidence>
<reference evidence="7" key="2">
    <citation type="submission" date="2025-08" db="UniProtKB">
        <authorList>
            <consortium name="RefSeq"/>
        </authorList>
    </citation>
    <scope>IDENTIFICATION</scope>
    <source>
        <tissue evidence="7">Leaf</tissue>
    </source>
</reference>
<keyword evidence="1" id="KW-0479">Metal-binding</keyword>
<dbReference type="InterPro" id="IPR011992">
    <property type="entry name" value="EF-hand-dom_pair"/>
</dbReference>
<evidence type="ECO:0000259" key="5">
    <source>
        <dbReference type="PROSITE" id="PS50222"/>
    </source>
</evidence>
<dbReference type="Gene3D" id="1.10.238.10">
    <property type="entry name" value="EF-hand"/>
    <property type="match status" value="1"/>
</dbReference>
<name>A0A9R0JHG3_SPIOL</name>
<feature type="region of interest" description="Disordered" evidence="4">
    <location>
        <begin position="86"/>
        <end position="118"/>
    </location>
</feature>
<dbReference type="KEGG" id="soe:110774893"/>
<evidence type="ECO:0000256" key="1">
    <source>
        <dbReference type="ARBA" id="ARBA00022723"/>
    </source>
</evidence>
<gene>
    <name evidence="7" type="primary">LOC110774893</name>
</gene>
<dbReference type="FunFam" id="1.10.238.220:FF:000003">
    <property type="entry name" value="Phosphoprotein phosphatase 2A regulatory subunit"/>
    <property type="match status" value="1"/>
</dbReference>
<dbReference type="PANTHER" id="PTHR14095">
    <property type="entry name" value="PHOSPHATASE 2A REGULATORY SUBUNIT-RELATED"/>
    <property type="match status" value="1"/>
</dbReference>
<evidence type="ECO:0000256" key="3">
    <source>
        <dbReference type="ARBA" id="ARBA00022837"/>
    </source>
</evidence>
<protein>
    <submittedName>
        <fullName evidence="7">Serine/threonine protein phosphatase 2A regulatory subunit B''beta isoform X1</fullName>
    </submittedName>
</protein>
<dbReference type="Proteomes" id="UP000813463">
    <property type="component" value="Chromosome 4"/>
</dbReference>
<keyword evidence="3" id="KW-0106">Calcium</keyword>
<keyword evidence="2" id="KW-0677">Repeat</keyword>
<evidence type="ECO:0000256" key="2">
    <source>
        <dbReference type="ARBA" id="ARBA00022737"/>
    </source>
</evidence>
<proteinExistence type="predicted"/>